<dbReference type="AlphaFoldDB" id="G2QCH5"/>
<dbReference type="Proteomes" id="UP000007322">
    <property type="component" value="Chromosome 3"/>
</dbReference>
<sequence>IKEGNKWKTAFRTPYSHYKYLVMLFRLTNAPATFQALIDQAIRPFLDKFIVCYLDNILIFSKTIDEY</sequence>
<evidence type="ECO:0000313" key="5">
    <source>
        <dbReference type="Proteomes" id="UP000007322"/>
    </source>
</evidence>
<dbReference type="EMBL" id="CP003004">
    <property type="protein sequence ID" value="AEO58151.1"/>
    <property type="molecule type" value="Genomic_DNA"/>
</dbReference>
<keyword evidence="5" id="KW-1185">Reference proteome</keyword>
<dbReference type="PANTHER" id="PTHR24559">
    <property type="entry name" value="TRANSPOSON TY3-I GAG-POL POLYPROTEIN"/>
    <property type="match status" value="1"/>
</dbReference>
<dbReference type="InterPro" id="IPR043128">
    <property type="entry name" value="Rev_trsase/Diguanyl_cyclase"/>
</dbReference>
<dbReference type="eggNOG" id="KOG0017">
    <property type="taxonomic scope" value="Eukaryota"/>
</dbReference>
<proteinExistence type="predicted"/>
<evidence type="ECO:0000256" key="1">
    <source>
        <dbReference type="ARBA" id="ARBA00004173"/>
    </source>
</evidence>
<evidence type="ECO:0000256" key="2">
    <source>
        <dbReference type="ARBA" id="ARBA00023128"/>
    </source>
</evidence>
<dbReference type="Gene3D" id="3.10.10.10">
    <property type="entry name" value="HIV Type 1 Reverse Transcriptase, subunit A, domain 1"/>
    <property type="match status" value="1"/>
</dbReference>
<dbReference type="OrthoDB" id="5152741at2759"/>
<dbReference type="InParanoid" id="G2QCH5"/>
<dbReference type="InterPro" id="IPR043502">
    <property type="entry name" value="DNA/RNA_pol_sf"/>
</dbReference>
<dbReference type="Pfam" id="PF00078">
    <property type="entry name" value="RVT_1"/>
    <property type="match status" value="1"/>
</dbReference>
<dbReference type="Gene3D" id="3.30.70.270">
    <property type="match status" value="1"/>
</dbReference>
<dbReference type="CDD" id="cd01647">
    <property type="entry name" value="RT_LTR"/>
    <property type="match status" value="1"/>
</dbReference>
<gene>
    <name evidence="4" type="ORF">MYCTH_2060581</name>
</gene>
<organism evidence="4 5">
    <name type="scientific">Thermothelomyces thermophilus (strain ATCC 42464 / BCRC 31852 / DSM 1799)</name>
    <name type="common">Sporotrichum thermophile</name>
    <dbReference type="NCBI Taxonomy" id="573729"/>
    <lineage>
        <taxon>Eukaryota</taxon>
        <taxon>Fungi</taxon>
        <taxon>Dikarya</taxon>
        <taxon>Ascomycota</taxon>
        <taxon>Pezizomycotina</taxon>
        <taxon>Sordariomycetes</taxon>
        <taxon>Sordariomycetidae</taxon>
        <taxon>Sordariales</taxon>
        <taxon>Chaetomiaceae</taxon>
        <taxon>Thermothelomyces</taxon>
    </lineage>
</organism>
<dbReference type="OMA" id="KYIRLIL"/>
<name>G2QCH5_THET4</name>
<feature type="non-terminal residue" evidence="4">
    <location>
        <position position="1"/>
    </location>
</feature>
<evidence type="ECO:0000313" key="4">
    <source>
        <dbReference type="EMBL" id="AEO58151.1"/>
    </source>
</evidence>
<reference evidence="4 5" key="1">
    <citation type="journal article" date="2011" name="Nat. Biotechnol.">
        <title>Comparative genomic analysis of the thermophilic biomass-degrading fungi Myceliophthora thermophila and Thielavia terrestris.</title>
        <authorList>
            <person name="Berka R.M."/>
            <person name="Grigoriev I.V."/>
            <person name="Otillar R."/>
            <person name="Salamov A."/>
            <person name="Grimwood J."/>
            <person name="Reid I."/>
            <person name="Ishmael N."/>
            <person name="John T."/>
            <person name="Darmond C."/>
            <person name="Moisan M.-C."/>
            <person name="Henrissat B."/>
            <person name="Coutinho P.M."/>
            <person name="Lombard V."/>
            <person name="Natvig D.O."/>
            <person name="Lindquist E."/>
            <person name="Schmutz J."/>
            <person name="Lucas S."/>
            <person name="Harris P."/>
            <person name="Powlowski J."/>
            <person name="Bellemare A."/>
            <person name="Taylor D."/>
            <person name="Butler G."/>
            <person name="de Vries R.P."/>
            <person name="Allijn I.E."/>
            <person name="van den Brink J."/>
            <person name="Ushinsky S."/>
            <person name="Storms R."/>
            <person name="Powell A.J."/>
            <person name="Paulsen I.T."/>
            <person name="Elbourne L.D.H."/>
            <person name="Baker S.E."/>
            <person name="Magnuson J."/>
            <person name="LaBoissiere S."/>
            <person name="Clutterbuck A.J."/>
            <person name="Martinez D."/>
            <person name="Wogulis M."/>
            <person name="de Leon A.L."/>
            <person name="Rey M.W."/>
            <person name="Tsang A."/>
        </authorList>
    </citation>
    <scope>NUCLEOTIDE SEQUENCE [LARGE SCALE GENOMIC DNA]</scope>
    <source>
        <strain evidence="5">ATCC 42464 / BCRC 31852 / DSM 1799</strain>
    </source>
</reference>
<dbReference type="GO" id="GO:0005739">
    <property type="term" value="C:mitochondrion"/>
    <property type="evidence" value="ECO:0007669"/>
    <property type="project" value="UniProtKB-SubCell"/>
</dbReference>
<dbReference type="SUPFAM" id="SSF56672">
    <property type="entry name" value="DNA/RNA polymerases"/>
    <property type="match status" value="1"/>
</dbReference>
<dbReference type="STRING" id="573729.G2QCH5"/>
<comment type="subcellular location">
    <subcellularLocation>
        <location evidence="1">Mitochondrion</location>
    </subcellularLocation>
</comment>
<dbReference type="PANTHER" id="PTHR24559:SF444">
    <property type="entry name" value="REVERSE TRANSCRIPTASE DOMAIN-CONTAINING PROTEIN"/>
    <property type="match status" value="1"/>
</dbReference>
<evidence type="ECO:0000259" key="3">
    <source>
        <dbReference type="Pfam" id="PF00078"/>
    </source>
</evidence>
<feature type="domain" description="Reverse transcriptase" evidence="3">
    <location>
        <begin position="5"/>
        <end position="65"/>
    </location>
</feature>
<dbReference type="KEGG" id="mtm:MYCTH_2060581"/>
<dbReference type="VEuPathDB" id="FungiDB:MYCTH_2060581"/>
<dbReference type="InterPro" id="IPR053134">
    <property type="entry name" value="RNA-dir_DNA_polymerase"/>
</dbReference>
<keyword evidence="2" id="KW-0496">Mitochondrion</keyword>
<protein>
    <recommendedName>
        <fullName evidence="3">Reverse transcriptase domain-containing protein</fullName>
    </recommendedName>
</protein>
<dbReference type="GeneID" id="11509274"/>
<dbReference type="InterPro" id="IPR000477">
    <property type="entry name" value="RT_dom"/>
</dbReference>
<dbReference type="RefSeq" id="XP_003663396.1">
    <property type="nucleotide sequence ID" value="XM_003663348.1"/>
</dbReference>
<dbReference type="HOGENOM" id="CLU_000384_42_9_1"/>
<accession>G2QCH5</accession>